<feature type="domain" description="Acyl-CoA dehydrogenase/oxidase C-terminal" evidence="6">
    <location>
        <begin position="285"/>
        <end position="440"/>
    </location>
</feature>
<comment type="cofactor">
    <cofactor evidence="1 5">
        <name>FAD</name>
        <dbReference type="ChEBI" id="CHEBI:57692"/>
    </cofactor>
</comment>
<protein>
    <submittedName>
        <fullName evidence="9">Putative acyl-CoA dehydrogenase AidB</fullName>
        <ecNumber evidence="9">1.3.99.-</ecNumber>
    </submittedName>
</protein>
<dbReference type="InterPro" id="IPR006089">
    <property type="entry name" value="Acyl-CoA_DH_CS"/>
</dbReference>
<dbReference type="SUPFAM" id="SSF47203">
    <property type="entry name" value="Acyl-CoA dehydrogenase C-terminal domain-like"/>
    <property type="match status" value="1"/>
</dbReference>
<dbReference type="InterPro" id="IPR052904">
    <property type="entry name" value="Acyl-CoA_dehydrogenase-like"/>
</dbReference>
<evidence type="ECO:0000259" key="7">
    <source>
        <dbReference type="Pfam" id="PF02770"/>
    </source>
</evidence>
<dbReference type="Pfam" id="PF18158">
    <property type="entry name" value="AidB_N"/>
    <property type="match status" value="1"/>
</dbReference>
<evidence type="ECO:0000256" key="5">
    <source>
        <dbReference type="RuleBase" id="RU362125"/>
    </source>
</evidence>
<keyword evidence="5 9" id="KW-0560">Oxidoreductase</keyword>
<dbReference type="Gene3D" id="1.20.140.10">
    <property type="entry name" value="Butyryl-CoA Dehydrogenase, subunit A, domain 3"/>
    <property type="match status" value="1"/>
</dbReference>
<dbReference type="SUPFAM" id="SSF56645">
    <property type="entry name" value="Acyl-CoA dehydrogenase NM domain-like"/>
    <property type="match status" value="1"/>
</dbReference>
<evidence type="ECO:0000256" key="2">
    <source>
        <dbReference type="ARBA" id="ARBA00009347"/>
    </source>
</evidence>
<dbReference type="AlphaFoldDB" id="A0A4U8Z4I8"/>
<gene>
    <name evidence="9" type="primary">aidB</name>
    <name evidence="9" type="ORF">MTUNDRAET4_3544</name>
</gene>
<organism evidence="9 10">
    <name type="scientific">Methylocella tundrae</name>
    <dbReference type="NCBI Taxonomy" id="227605"/>
    <lineage>
        <taxon>Bacteria</taxon>
        <taxon>Pseudomonadati</taxon>
        <taxon>Pseudomonadota</taxon>
        <taxon>Alphaproteobacteria</taxon>
        <taxon>Hyphomicrobiales</taxon>
        <taxon>Beijerinckiaceae</taxon>
        <taxon>Methylocella</taxon>
    </lineage>
</organism>
<dbReference type="KEGG" id="mtun:MTUNDRAET4_3544"/>
<dbReference type="Gene3D" id="6.10.250.600">
    <property type="match status" value="1"/>
</dbReference>
<comment type="similarity">
    <text evidence="2 5">Belongs to the acyl-CoA dehydrogenase family.</text>
</comment>
<dbReference type="Proteomes" id="UP000294360">
    <property type="component" value="Chromosome"/>
</dbReference>
<evidence type="ECO:0000256" key="1">
    <source>
        <dbReference type="ARBA" id="ARBA00001974"/>
    </source>
</evidence>
<evidence type="ECO:0000256" key="4">
    <source>
        <dbReference type="ARBA" id="ARBA00022827"/>
    </source>
</evidence>
<dbReference type="InterPro" id="IPR009075">
    <property type="entry name" value="AcylCo_DH/oxidase_C"/>
</dbReference>
<dbReference type="OrthoDB" id="9771038at2"/>
<dbReference type="PANTHER" id="PTHR42707:SF3">
    <property type="entry name" value="ACYL-COA DEHYDROGENASE AIDB-RELATED"/>
    <property type="match status" value="1"/>
</dbReference>
<dbReference type="PROSITE" id="PS00073">
    <property type="entry name" value="ACYL_COA_DH_2"/>
    <property type="match status" value="1"/>
</dbReference>
<dbReference type="RefSeq" id="WP_134491163.1">
    <property type="nucleotide sequence ID" value="NZ_LR536450.1"/>
</dbReference>
<evidence type="ECO:0000313" key="9">
    <source>
        <dbReference type="EMBL" id="VFU10431.1"/>
    </source>
</evidence>
<dbReference type="InterPro" id="IPR036250">
    <property type="entry name" value="AcylCo_DH-like_C"/>
</dbReference>
<keyword evidence="3 5" id="KW-0285">Flavoprotein</keyword>
<feature type="domain" description="Adaptive response protein AidB N-terminal" evidence="8">
    <location>
        <begin position="14"/>
        <end position="167"/>
    </location>
</feature>
<name>A0A4U8Z4I8_METTU</name>
<dbReference type="GO" id="GO:0003995">
    <property type="term" value="F:acyl-CoA dehydrogenase activity"/>
    <property type="evidence" value="ECO:0007669"/>
    <property type="project" value="InterPro"/>
</dbReference>
<accession>A0A4U8Z4I8</accession>
<dbReference type="Pfam" id="PF02770">
    <property type="entry name" value="Acyl-CoA_dh_M"/>
    <property type="match status" value="1"/>
</dbReference>
<feature type="domain" description="Acyl-CoA oxidase/dehydrogenase middle" evidence="7">
    <location>
        <begin position="183"/>
        <end position="273"/>
    </location>
</feature>
<dbReference type="InterPro" id="IPR009100">
    <property type="entry name" value="AcylCoA_DH/oxidase_NM_dom_sf"/>
</dbReference>
<dbReference type="InterPro" id="IPR006091">
    <property type="entry name" value="Acyl-CoA_Oxase/DH_mid-dom"/>
</dbReference>
<dbReference type="EMBL" id="LR536450">
    <property type="protein sequence ID" value="VFU10431.1"/>
    <property type="molecule type" value="Genomic_DNA"/>
</dbReference>
<sequence>MSRVAGGFEAASFNQSPRFEDIDLFGADVALREAVLRAGVDPDCSGLAAFGKDFGSAGTIELGRLANENPPRLRIVEPDGGRADRIEFHPAYHALMQKSMAAGLHGSASEAGATRVTERAARLYMATQIEAGHICPLTMTNAAAAALSASSSLLSAWLPHILSRDYDGAMKPWFEKKAATIGMGMTERQSGTDVRATITGAKACNGHYEISGHKWFMSAPMSDAFLVLAQAPGGLTCFLAPRFRPDGAVNGLRLQRLKDKLGNRSNASAEVEFIGAYAERVGEEGAGVRTIINMVQWTRLDCTVAAAGQMRFGLAQAGHHARHRTVFQRRLMDQPAMRAVLADLALESEANVVLAFRLAGAYERAAAHPAEAAYARLMTPAAKYLVTKSAPSFIYETLECLGGNGYVEDFPMARLYREAPLNAIWEGSGSVMALDILRAMRKDREATAGVIDALAAACGAPGKTAAAAIKQLAASAEAESRARMIAERLARLGALAALHETNGVFAEAYAATRLAREPRSTLGACDLGAAEGAALSRLLAE</sequence>
<evidence type="ECO:0000259" key="8">
    <source>
        <dbReference type="Pfam" id="PF18158"/>
    </source>
</evidence>
<proteinExistence type="inferred from homology"/>
<dbReference type="InterPro" id="IPR041504">
    <property type="entry name" value="AidB_N"/>
</dbReference>
<dbReference type="EC" id="1.3.99.-" evidence="9"/>
<evidence type="ECO:0000259" key="6">
    <source>
        <dbReference type="Pfam" id="PF00441"/>
    </source>
</evidence>
<dbReference type="Pfam" id="PF00441">
    <property type="entry name" value="Acyl-CoA_dh_1"/>
    <property type="match status" value="1"/>
</dbReference>
<reference evidence="9 10" key="1">
    <citation type="submission" date="2019-03" db="EMBL/GenBank/DDBJ databases">
        <authorList>
            <person name="Kox A.R. M."/>
        </authorList>
    </citation>
    <scope>NUCLEOTIDE SEQUENCE [LARGE SCALE GENOMIC DNA]</scope>
    <source>
        <strain evidence="9">MTUNDRAET4 annotated genome</strain>
    </source>
</reference>
<evidence type="ECO:0000313" key="10">
    <source>
        <dbReference type="Proteomes" id="UP000294360"/>
    </source>
</evidence>
<dbReference type="Gene3D" id="2.40.110.20">
    <property type="match status" value="1"/>
</dbReference>
<evidence type="ECO:0000256" key="3">
    <source>
        <dbReference type="ARBA" id="ARBA00022630"/>
    </source>
</evidence>
<keyword evidence="4 5" id="KW-0274">FAD</keyword>
<dbReference type="PANTHER" id="PTHR42707">
    <property type="entry name" value="ACYL-COA DEHYDROGENASE"/>
    <property type="match status" value="1"/>
</dbReference>